<dbReference type="EMBL" id="CP027666">
    <property type="protein sequence ID" value="AVO34586.1"/>
    <property type="molecule type" value="Genomic_DNA"/>
</dbReference>
<keyword evidence="3" id="KW-0808">Transferase</keyword>
<feature type="region of interest" description="Disordered" evidence="11">
    <location>
        <begin position="87"/>
        <end position="109"/>
    </location>
</feature>
<proteinExistence type="inferred from homology"/>
<dbReference type="Gene3D" id="3.60.140.10">
    <property type="entry name" value="CNF1/YfiH-like putative cysteine hydrolases"/>
    <property type="match status" value="1"/>
</dbReference>
<dbReference type="InterPro" id="IPR038371">
    <property type="entry name" value="Cu_polyphenol_OxRdtase_sf"/>
</dbReference>
<dbReference type="GO" id="GO:0017061">
    <property type="term" value="F:S-methyl-5-thioadenosine phosphorylase activity"/>
    <property type="evidence" value="ECO:0007669"/>
    <property type="project" value="UniProtKB-EC"/>
</dbReference>
<dbReference type="CDD" id="cd16833">
    <property type="entry name" value="YfiH"/>
    <property type="match status" value="1"/>
</dbReference>
<comment type="catalytic activity">
    <reaction evidence="8">
        <text>adenosine + phosphate = alpha-D-ribose 1-phosphate + adenine</text>
        <dbReference type="Rhea" id="RHEA:27642"/>
        <dbReference type="ChEBI" id="CHEBI:16335"/>
        <dbReference type="ChEBI" id="CHEBI:16708"/>
        <dbReference type="ChEBI" id="CHEBI:43474"/>
        <dbReference type="ChEBI" id="CHEBI:57720"/>
        <dbReference type="EC" id="2.4.2.1"/>
    </reaction>
    <physiologicalReaction direction="left-to-right" evidence="8">
        <dbReference type="Rhea" id="RHEA:27643"/>
    </physiologicalReaction>
</comment>
<comment type="similarity">
    <text evidence="2 10">Belongs to the purine nucleoside phosphorylase YfiH/LACC1 family.</text>
</comment>
<keyword evidence="4" id="KW-0479">Metal-binding</keyword>
<dbReference type="PANTHER" id="PTHR30616">
    <property type="entry name" value="UNCHARACTERIZED PROTEIN YFIH"/>
    <property type="match status" value="1"/>
</dbReference>
<evidence type="ECO:0000256" key="2">
    <source>
        <dbReference type="ARBA" id="ARBA00007353"/>
    </source>
</evidence>
<evidence type="ECO:0000256" key="3">
    <source>
        <dbReference type="ARBA" id="ARBA00022679"/>
    </source>
</evidence>
<evidence type="ECO:0000256" key="4">
    <source>
        <dbReference type="ARBA" id="ARBA00022723"/>
    </source>
</evidence>
<dbReference type="GO" id="GO:0005507">
    <property type="term" value="F:copper ion binding"/>
    <property type="evidence" value="ECO:0007669"/>
    <property type="project" value="TreeGrafter"/>
</dbReference>
<evidence type="ECO:0000256" key="6">
    <source>
        <dbReference type="ARBA" id="ARBA00022833"/>
    </source>
</evidence>
<evidence type="ECO:0000256" key="7">
    <source>
        <dbReference type="ARBA" id="ARBA00047989"/>
    </source>
</evidence>
<comment type="catalytic activity">
    <reaction evidence="9">
        <text>S-methyl-5'-thioadenosine + phosphate = 5-(methylsulfanyl)-alpha-D-ribose 1-phosphate + adenine</text>
        <dbReference type="Rhea" id="RHEA:11852"/>
        <dbReference type="ChEBI" id="CHEBI:16708"/>
        <dbReference type="ChEBI" id="CHEBI:17509"/>
        <dbReference type="ChEBI" id="CHEBI:43474"/>
        <dbReference type="ChEBI" id="CHEBI:58533"/>
        <dbReference type="EC" id="2.4.2.28"/>
    </reaction>
    <physiologicalReaction direction="left-to-right" evidence="9">
        <dbReference type="Rhea" id="RHEA:11853"/>
    </physiologicalReaction>
</comment>
<sequence>MSIAASAAPWLIPDWPAPGHVRALFTTRGASEHDGASRGPYGFFNLGDHVGDDPVAVAANRAHLTRALGGAQPGFLNQVHGTVVRDGCSPGNEPSAAGPAPAPTADAAVSNHPGRACTVMVADCLPVLFTNRAGTVVGAAHAGWRGLAAGVLQAALVSFRAAALAAPAPGAIKNTADDVLAWLGPCIGPRAFEVGAEVRAAFVDADSGAAACFAPHGAGKYLADLPALARRVLAAQGVAAIYGNDSSDDWCTVARADRFFSYRRDQAALGGSGRMAACVWLTDQPARTHSRA</sequence>
<dbReference type="PANTHER" id="PTHR30616:SF2">
    <property type="entry name" value="PURINE NUCLEOSIDE PHOSPHORYLASE LACC1"/>
    <property type="match status" value="1"/>
</dbReference>
<keyword evidence="13" id="KW-1185">Reference proteome</keyword>
<accession>A0A2S0MFI0</accession>
<evidence type="ECO:0000256" key="5">
    <source>
        <dbReference type="ARBA" id="ARBA00022801"/>
    </source>
</evidence>
<comment type="catalytic activity">
    <reaction evidence="1">
        <text>inosine + phosphate = alpha-D-ribose 1-phosphate + hypoxanthine</text>
        <dbReference type="Rhea" id="RHEA:27646"/>
        <dbReference type="ChEBI" id="CHEBI:17368"/>
        <dbReference type="ChEBI" id="CHEBI:17596"/>
        <dbReference type="ChEBI" id="CHEBI:43474"/>
        <dbReference type="ChEBI" id="CHEBI:57720"/>
        <dbReference type="EC" id="2.4.2.1"/>
    </reaction>
    <physiologicalReaction direction="left-to-right" evidence="1">
        <dbReference type="Rhea" id="RHEA:27647"/>
    </physiologicalReaction>
</comment>
<dbReference type="RefSeq" id="WP_106703138.1">
    <property type="nucleotide sequence ID" value="NZ_CP027666.1"/>
</dbReference>
<comment type="catalytic activity">
    <reaction evidence="7">
        <text>adenosine + H2O + H(+) = inosine + NH4(+)</text>
        <dbReference type="Rhea" id="RHEA:24408"/>
        <dbReference type="ChEBI" id="CHEBI:15377"/>
        <dbReference type="ChEBI" id="CHEBI:15378"/>
        <dbReference type="ChEBI" id="CHEBI:16335"/>
        <dbReference type="ChEBI" id="CHEBI:17596"/>
        <dbReference type="ChEBI" id="CHEBI:28938"/>
        <dbReference type="EC" id="3.5.4.4"/>
    </reaction>
    <physiologicalReaction direction="left-to-right" evidence="7">
        <dbReference type="Rhea" id="RHEA:24409"/>
    </physiologicalReaction>
</comment>
<evidence type="ECO:0000256" key="10">
    <source>
        <dbReference type="RuleBase" id="RU361274"/>
    </source>
</evidence>
<gene>
    <name evidence="12" type="primary">pgeF</name>
    <name evidence="12" type="ORF">C6570_10375</name>
</gene>
<evidence type="ECO:0000256" key="8">
    <source>
        <dbReference type="ARBA" id="ARBA00048968"/>
    </source>
</evidence>
<protein>
    <recommendedName>
        <fullName evidence="10">Purine nucleoside phosphorylase</fullName>
    </recommendedName>
</protein>
<reference evidence="12 13" key="1">
    <citation type="submission" date="2018-03" db="EMBL/GenBank/DDBJ databases">
        <title>Genome sequencing of Ottowia sp.</title>
        <authorList>
            <person name="Kim S.-J."/>
            <person name="Heo J."/>
            <person name="Kwon S.-W."/>
        </authorList>
    </citation>
    <scope>NUCLEOTIDE SEQUENCE [LARGE SCALE GENOMIC DNA]</scope>
    <source>
        <strain evidence="12 13">KADR8-3</strain>
    </source>
</reference>
<dbReference type="AlphaFoldDB" id="A0A2S0MFI0"/>
<name>A0A2S0MFI0_9BURK</name>
<organism evidence="12 13">
    <name type="scientific">Ottowia oryzae</name>
    <dbReference type="NCBI Taxonomy" id="2109914"/>
    <lineage>
        <taxon>Bacteria</taxon>
        <taxon>Pseudomonadati</taxon>
        <taxon>Pseudomonadota</taxon>
        <taxon>Betaproteobacteria</taxon>
        <taxon>Burkholderiales</taxon>
        <taxon>Comamonadaceae</taxon>
        <taxon>Ottowia</taxon>
    </lineage>
</organism>
<dbReference type="OrthoDB" id="4279at2"/>
<keyword evidence="6" id="KW-0862">Zinc</keyword>
<dbReference type="GO" id="GO:0016787">
    <property type="term" value="F:hydrolase activity"/>
    <property type="evidence" value="ECO:0007669"/>
    <property type="project" value="UniProtKB-KW"/>
</dbReference>
<dbReference type="SUPFAM" id="SSF64438">
    <property type="entry name" value="CNF1/YfiH-like putative cysteine hydrolases"/>
    <property type="match status" value="1"/>
</dbReference>
<evidence type="ECO:0000256" key="11">
    <source>
        <dbReference type="SAM" id="MobiDB-lite"/>
    </source>
</evidence>
<feature type="compositionally biased region" description="Low complexity" evidence="11">
    <location>
        <begin position="94"/>
        <end position="108"/>
    </location>
</feature>
<evidence type="ECO:0000313" key="12">
    <source>
        <dbReference type="EMBL" id="AVO34586.1"/>
    </source>
</evidence>
<evidence type="ECO:0000313" key="13">
    <source>
        <dbReference type="Proteomes" id="UP000239709"/>
    </source>
</evidence>
<dbReference type="Pfam" id="PF02578">
    <property type="entry name" value="Cu-oxidase_4"/>
    <property type="match status" value="1"/>
</dbReference>
<dbReference type="InterPro" id="IPR003730">
    <property type="entry name" value="Cu_polyphenol_OxRdtase"/>
</dbReference>
<keyword evidence="5" id="KW-0378">Hydrolase</keyword>
<dbReference type="KEGG" id="otk:C6570_10375"/>
<dbReference type="InterPro" id="IPR011324">
    <property type="entry name" value="Cytotoxic_necrot_fac-like_cat"/>
</dbReference>
<evidence type="ECO:0000256" key="9">
    <source>
        <dbReference type="ARBA" id="ARBA00049893"/>
    </source>
</evidence>
<evidence type="ECO:0000256" key="1">
    <source>
        <dbReference type="ARBA" id="ARBA00000553"/>
    </source>
</evidence>
<dbReference type="Proteomes" id="UP000239709">
    <property type="component" value="Chromosome"/>
</dbReference>
<dbReference type="NCBIfam" id="TIGR00726">
    <property type="entry name" value="peptidoglycan editing factor PgeF"/>
    <property type="match status" value="1"/>
</dbReference>